<feature type="transmembrane region" description="Helical" evidence="9">
    <location>
        <begin position="581"/>
        <end position="602"/>
    </location>
</feature>
<dbReference type="RefSeq" id="WP_117825152.1">
    <property type="nucleotide sequence ID" value="NZ_AP024085.1"/>
</dbReference>
<dbReference type="GeneID" id="70580319"/>
<dbReference type="InterPro" id="IPR003439">
    <property type="entry name" value="ABC_transporter-like_ATP-bd"/>
</dbReference>
<evidence type="ECO:0000256" key="8">
    <source>
        <dbReference type="ARBA" id="ARBA00038388"/>
    </source>
</evidence>
<evidence type="ECO:0000256" key="1">
    <source>
        <dbReference type="ARBA" id="ARBA00004429"/>
    </source>
</evidence>
<dbReference type="InterPro" id="IPR015854">
    <property type="entry name" value="ABC_transpr_LolD-like"/>
</dbReference>
<comment type="subcellular location">
    <subcellularLocation>
        <location evidence="1">Cell inner membrane</location>
        <topology evidence="1">Multi-pass membrane protein</topology>
    </subcellularLocation>
</comment>
<dbReference type="Gene3D" id="3.40.50.300">
    <property type="entry name" value="P-loop containing nucleotide triphosphate hydrolases"/>
    <property type="match status" value="1"/>
</dbReference>
<dbReference type="InterPro" id="IPR003838">
    <property type="entry name" value="ABC3_permease_C"/>
</dbReference>
<protein>
    <recommendedName>
        <fullName evidence="10">ABC transporter domain-containing protein</fullName>
    </recommendedName>
</protein>
<evidence type="ECO:0000256" key="9">
    <source>
        <dbReference type="SAM" id="Phobius"/>
    </source>
</evidence>
<dbReference type="GO" id="GO:0016887">
    <property type="term" value="F:ATP hydrolysis activity"/>
    <property type="evidence" value="ECO:0007669"/>
    <property type="project" value="InterPro"/>
</dbReference>
<evidence type="ECO:0000256" key="2">
    <source>
        <dbReference type="ARBA" id="ARBA00022475"/>
    </source>
</evidence>
<evidence type="ECO:0000313" key="12">
    <source>
        <dbReference type="Proteomes" id="UP000593842"/>
    </source>
</evidence>
<keyword evidence="5" id="KW-0067">ATP-binding</keyword>
<evidence type="ECO:0000256" key="6">
    <source>
        <dbReference type="ARBA" id="ARBA00022989"/>
    </source>
</evidence>
<proteinExistence type="inferred from homology"/>
<keyword evidence="4" id="KW-0547">Nucleotide-binding</keyword>
<keyword evidence="6 9" id="KW-1133">Transmembrane helix</keyword>
<evidence type="ECO:0000256" key="3">
    <source>
        <dbReference type="ARBA" id="ARBA00022692"/>
    </source>
</evidence>
<reference evidence="12" key="1">
    <citation type="submission" date="2020-09" db="EMBL/GenBank/DDBJ databases">
        <title>Complete genome sequencing of Faecalibacillus intestinalis strain 14EGH31.</title>
        <authorList>
            <person name="Sakamoto M."/>
            <person name="Murakami T."/>
            <person name="Mori H."/>
        </authorList>
    </citation>
    <scope>NUCLEOTIDE SEQUENCE [LARGE SCALE GENOMIC DNA]</scope>
    <source>
        <strain evidence="12">14EGH31</strain>
    </source>
</reference>
<accession>A0A7I8DZT7</accession>
<dbReference type="InterPro" id="IPR027417">
    <property type="entry name" value="P-loop_NTPase"/>
</dbReference>
<dbReference type="Pfam" id="PF02687">
    <property type="entry name" value="FtsX"/>
    <property type="match status" value="1"/>
</dbReference>
<comment type="similarity">
    <text evidence="8">Belongs to the ABC transporter superfamily. Macrolide exporter (TC 3.A.1.122) family.</text>
</comment>
<dbReference type="PANTHER" id="PTHR24220:SF86">
    <property type="entry name" value="ABC TRANSPORTER ABCH.1"/>
    <property type="match status" value="1"/>
</dbReference>
<dbReference type="SMART" id="SM00382">
    <property type="entry name" value="AAA"/>
    <property type="match status" value="1"/>
</dbReference>
<evidence type="ECO:0000256" key="4">
    <source>
        <dbReference type="ARBA" id="ARBA00022741"/>
    </source>
</evidence>
<dbReference type="Pfam" id="PF00005">
    <property type="entry name" value="ABC_tran"/>
    <property type="match status" value="1"/>
</dbReference>
<dbReference type="GO" id="GO:0022857">
    <property type="term" value="F:transmembrane transporter activity"/>
    <property type="evidence" value="ECO:0007669"/>
    <property type="project" value="TreeGrafter"/>
</dbReference>
<feature type="transmembrane region" description="Helical" evidence="9">
    <location>
        <begin position="251"/>
        <end position="274"/>
    </location>
</feature>
<evidence type="ECO:0000256" key="5">
    <source>
        <dbReference type="ARBA" id="ARBA00022840"/>
    </source>
</evidence>
<evidence type="ECO:0000256" key="7">
    <source>
        <dbReference type="ARBA" id="ARBA00023136"/>
    </source>
</evidence>
<dbReference type="SUPFAM" id="SSF52540">
    <property type="entry name" value="P-loop containing nucleoside triphosphate hydrolases"/>
    <property type="match status" value="1"/>
</dbReference>
<feature type="domain" description="ABC transporter" evidence="10">
    <location>
        <begin position="2"/>
        <end position="230"/>
    </location>
</feature>
<name>A0A7I8DZT7_9FIRM</name>
<evidence type="ECO:0000313" key="11">
    <source>
        <dbReference type="EMBL" id="BCL58167.1"/>
    </source>
</evidence>
<keyword evidence="7 9" id="KW-0472">Membrane</keyword>
<dbReference type="GO" id="GO:0005524">
    <property type="term" value="F:ATP binding"/>
    <property type="evidence" value="ECO:0007669"/>
    <property type="project" value="UniProtKB-KW"/>
</dbReference>
<evidence type="ECO:0000259" key="10">
    <source>
        <dbReference type="PROSITE" id="PS50893"/>
    </source>
</evidence>
<dbReference type="InterPro" id="IPR003593">
    <property type="entry name" value="AAA+_ATPase"/>
</dbReference>
<dbReference type="PROSITE" id="PS50893">
    <property type="entry name" value="ABC_TRANSPORTER_2"/>
    <property type="match status" value="1"/>
</dbReference>
<dbReference type="AlphaFoldDB" id="A0A7I8DZT7"/>
<keyword evidence="3 9" id="KW-0812">Transmembrane</keyword>
<feature type="transmembrane region" description="Helical" evidence="9">
    <location>
        <begin position="677"/>
        <end position="698"/>
    </location>
</feature>
<keyword evidence="2" id="KW-1003">Cell membrane</keyword>
<dbReference type="PANTHER" id="PTHR24220">
    <property type="entry name" value="IMPORT ATP-BINDING PROTEIN"/>
    <property type="match status" value="1"/>
</dbReference>
<gene>
    <name evidence="11" type="ORF">Fi14EGH31_18790</name>
</gene>
<sequence length="708" mass="82867">MLNLNNITKRYGEKVIFENMNIQFNNTNEINGIIGKSGSGKSTLFNILFGLDTDYEGTYKIENKDVKSFNNNQWDKIRKEDIHIVFQDFKLIDNFTVLENLLLTLNCKEDVARSALKKLDILKLENTKVKNISGGEKQRLALARAIIGNPKVLLLDEPTGNLDDVHANMIMECIQSLKNERMMIFIVTHDHRIIDYCDNIYILENHNIHLKKKITQSNDSLLEDKMDIYSKKKSNWRYVFKSIQRNIKDLVVNYIPVSIIFMLFITIFLFLYSISINDLYEFYSGIDNKTIYVSTTHYTKKYLNECSKNNYVIISNDGKRISFSNKDLEDVKNISGVKEAKLYNGNVETSNDSKGNGLNLILDKNSFSNKIKKTKSYMHFPDKIQMEFKTLTVPYPYIKHYNPKRVELLYGNYPIKNEILVPDFLAYNYLKNEKINTLVGQLIELPIINEKRNQENQKYKVSGIYKTNYENNLGLTEYIYTSYQNYDFLELFQTQESYNNQVNDFNQENRTHDINKTVFKDYNSYLEAVGTGLDDMVIVCKETKDIKNVTKQLNKLFPHLRLMSQYEFKNGEFRDSYIQTVLINVGIMILVVGILGIIILFLNKGYIRKRNKELAILYALGRSKKDVIVIILLEHLLISTISFIIGYLCLWMIRMAYLKYISTFNFLSLMFNGNVIFYIYLYVILMTFISVIFSIHGINRKKLNEYLK</sequence>
<dbReference type="PROSITE" id="PS00211">
    <property type="entry name" value="ABC_TRANSPORTER_1"/>
    <property type="match status" value="1"/>
</dbReference>
<organism evidence="11 12">
    <name type="scientific">Faecalibacillus intestinalis</name>
    <dbReference type="NCBI Taxonomy" id="1982626"/>
    <lineage>
        <taxon>Bacteria</taxon>
        <taxon>Bacillati</taxon>
        <taxon>Bacillota</taxon>
        <taxon>Erysipelotrichia</taxon>
        <taxon>Erysipelotrichales</taxon>
        <taxon>Coprobacillaceae</taxon>
        <taxon>Faecalibacillus</taxon>
    </lineage>
</organism>
<feature type="transmembrane region" description="Helical" evidence="9">
    <location>
        <begin position="627"/>
        <end position="657"/>
    </location>
</feature>
<dbReference type="InterPro" id="IPR017871">
    <property type="entry name" value="ABC_transporter-like_CS"/>
</dbReference>
<dbReference type="KEGG" id="fit:Fi14EGH31_18790"/>
<dbReference type="Proteomes" id="UP000593842">
    <property type="component" value="Chromosome"/>
</dbReference>
<dbReference type="GO" id="GO:0005886">
    <property type="term" value="C:plasma membrane"/>
    <property type="evidence" value="ECO:0007669"/>
    <property type="project" value="UniProtKB-SubCell"/>
</dbReference>
<dbReference type="EMBL" id="AP024085">
    <property type="protein sequence ID" value="BCL58167.1"/>
    <property type="molecule type" value="Genomic_DNA"/>
</dbReference>